<name>A0A9P7UQD1_9AGAR</name>
<dbReference type="OrthoDB" id="4062651at2759"/>
<organism evidence="1 2">
    <name type="scientific">Marasmius oreades</name>
    <name type="common">fairy-ring Marasmius</name>
    <dbReference type="NCBI Taxonomy" id="181124"/>
    <lineage>
        <taxon>Eukaryota</taxon>
        <taxon>Fungi</taxon>
        <taxon>Dikarya</taxon>
        <taxon>Basidiomycota</taxon>
        <taxon>Agaricomycotina</taxon>
        <taxon>Agaricomycetes</taxon>
        <taxon>Agaricomycetidae</taxon>
        <taxon>Agaricales</taxon>
        <taxon>Marasmiineae</taxon>
        <taxon>Marasmiaceae</taxon>
        <taxon>Marasmius</taxon>
    </lineage>
</organism>
<accession>A0A9P7UQD1</accession>
<comment type="caution">
    <text evidence="1">The sequence shown here is derived from an EMBL/GenBank/DDBJ whole genome shotgun (WGS) entry which is preliminary data.</text>
</comment>
<protein>
    <submittedName>
        <fullName evidence="1">Uncharacterized protein</fullName>
    </submittedName>
</protein>
<evidence type="ECO:0000313" key="1">
    <source>
        <dbReference type="EMBL" id="KAG7090228.1"/>
    </source>
</evidence>
<keyword evidence="2" id="KW-1185">Reference proteome</keyword>
<evidence type="ECO:0000313" key="2">
    <source>
        <dbReference type="Proteomes" id="UP001049176"/>
    </source>
</evidence>
<dbReference type="Proteomes" id="UP001049176">
    <property type="component" value="Chromosome 7"/>
</dbReference>
<gene>
    <name evidence="1" type="ORF">E1B28_011828</name>
</gene>
<dbReference type="AlphaFoldDB" id="A0A9P7UQD1"/>
<dbReference type="GeneID" id="66080903"/>
<proteinExistence type="predicted"/>
<dbReference type="RefSeq" id="XP_043006698.1">
    <property type="nucleotide sequence ID" value="XM_043156883.1"/>
</dbReference>
<reference evidence="1" key="1">
    <citation type="journal article" date="2021" name="Genome Biol. Evol.">
        <title>The assembled and annotated genome of the fairy-ring fungus Marasmius oreades.</title>
        <authorList>
            <person name="Hiltunen M."/>
            <person name="Ament-Velasquez S.L."/>
            <person name="Johannesson H."/>
        </authorList>
    </citation>
    <scope>NUCLEOTIDE SEQUENCE</scope>
    <source>
        <strain evidence="1">03SP1</strain>
    </source>
</reference>
<dbReference type="KEGG" id="more:E1B28_011828"/>
<sequence>MWNIMEDCWEDDPYLRPAASEVLTRVARLQRLKTGSNIIKPAPNWDTFNLARLQNNVKYPVLDTAELIRLQDNLKSPTLVRSPVPHLDEIQKPMVEDGEDEKLDGVSLGSSDPKCRSTVLPQSHSTIIADAEKAVRALGEFDDLRRLVESVLEDKLRLKRVLETKWCAVVA</sequence>
<dbReference type="EMBL" id="CM032187">
    <property type="protein sequence ID" value="KAG7090228.1"/>
    <property type="molecule type" value="Genomic_DNA"/>
</dbReference>